<comment type="caution">
    <text evidence="8">The sequence shown here is derived from an EMBL/GenBank/DDBJ whole genome shotgun (WGS) entry which is preliminary data.</text>
</comment>
<dbReference type="PANTHER" id="PTHR30161:SF1">
    <property type="entry name" value="FLAGELLAR BIOSYNTHESIS PROTEIN FLHA-RELATED"/>
    <property type="match status" value="1"/>
</dbReference>
<keyword evidence="7" id="KW-0813">Transport</keyword>
<keyword evidence="3 7" id="KW-1003">Cell membrane</keyword>
<comment type="subcellular location">
    <subcellularLocation>
        <location evidence="1 7">Cell membrane</location>
        <topology evidence="1 7">Multi-pass membrane protein</topology>
    </subcellularLocation>
</comment>
<dbReference type="InterPro" id="IPR025505">
    <property type="entry name" value="FHIPEP_CS"/>
</dbReference>
<dbReference type="GO" id="GO:0005886">
    <property type="term" value="C:plasma membrane"/>
    <property type="evidence" value="ECO:0007669"/>
    <property type="project" value="UniProtKB-SubCell"/>
</dbReference>
<dbReference type="NCBIfam" id="TIGR01398">
    <property type="entry name" value="FlhA"/>
    <property type="match status" value="1"/>
</dbReference>
<feature type="transmembrane region" description="Helical" evidence="7">
    <location>
        <begin position="268"/>
        <end position="284"/>
    </location>
</feature>
<dbReference type="Pfam" id="PF00771">
    <property type="entry name" value="FHIPEP"/>
    <property type="match status" value="1"/>
</dbReference>
<feature type="transmembrane region" description="Helical" evidence="7">
    <location>
        <begin position="93"/>
        <end position="119"/>
    </location>
</feature>
<feature type="transmembrane region" description="Helical" evidence="7">
    <location>
        <begin position="188"/>
        <end position="209"/>
    </location>
</feature>
<dbReference type="Gene3D" id="3.40.50.12790">
    <property type="entry name" value="FHIPEP family, domain 4"/>
    <property type="match status" value="1"/>
</dbReference>
<dbReference type="Proteomes" id="UP000322976">
    <property type="component" value="Unassembled WGS sequence"/>
</dbReference>
<keyword evidence="8" id="KW-0966">Cell projection</keyword>
<keyword evidence="9" id="KW-1185">Reference proteome</keyword>
<evidence type="ECO:0000256" key="7">
    <source>
        <dbReference type="RuleBase" id="RU364093"/>
    </source>
</evidence>
<keyword evidence="7" id="KW-1005">Bacterial flagellum biogenesis</keyword>
<keyword evidence="6 7" id="KW-0472">Membrane</keyword>
<evidence type="ECO:0000313" key="9">
    <source>
        <dbReference type="Proteomes" id="UP000322976"/>
    </source>
</evidence>
<name>A0A5D8QG09_9THEO</name>
<keyword evidence="7" id="KW-1006">Bacterial flagellum protein export</keyword>
<dbReference type="EMBL" id="VTPS01000001">
    <property type="protein sequence ID" value="TZE83337.1"/>
    <property type="molecule type" value="Genomic_DNA"/>
</dbReference>
<dbReference type="PROSITE" id="PS00994">
    <property type="entry name" value="FHIPEP"/>
    <property type="match status" value="1"/>
</dbReference>
<dbReference type="AlphaFoldDB" id="A0A5D8QG09"/>
<dbReference type="Gene3D" id="1.10.8.540">
    <property type="entry name" value="FHIPEP family, domain 3"/>
    <property type="match status" value="1"/>
</dbReference>
<proteinExistence type="inferred from homology"/>
<dbReference type="PANTHER" id="PTHR30161">
    <property type="entry name" value="FLAGELLAR EXPORT PROTEIN, MEMBRANE FLHA SUBUNIT-RELATED"/>
    <property type="match status" value="1"/>
</dbReference>
<comment type="similarity">
    <text evidence="2 7">Belongs to the FHIPEP (flagella/HR/invasion proteins export pore) family.</text>
</comment>
<keyword evidence="8" id="KW-0969">Cilium</keyword>
<dbReference type="PIRSF" id="PIRSF005419">
    <property type="entry name" value="FlhA"/>
    <property type="match status" value="1"/>
</dbReference>
<feature type="transmembrane region" description="Helical" evidence="7">
    <location>
        <begin position="61"/>
        <end position="81"/>
    </location>
</feature>
<dbReference type="InterPro" id="IPR042193">
    <property type="entry name" value="FHIPEP_3"/>
</dbReference>
<dbReference type="InterPro" id="IPR006301">
    <property type="entry name" value="FlhA"/>
</dbReference>
<protein>
    <recommendedName>
        <fullName evidence="7">Flagellar biosynthesis protein FlhA</fullName>
    </recommendedName>
</protein>
<organism evidence="8 9">
    <name type="scientific">Calorimonas adulescens</name>
    <dbReference type="NCBI Taxonomy" id="2606906"/>
    <lineage>
        <taxon>Bacteria</taxon>
        <taxon>Bacillati</taxon>
        <taxon>Bacillota</taxon>
        <taxon>Clostridia</taxon>
        <taxon>Thermoanaerobacterales</taxon>
        <taxon>Thermoanaerobacteraceae</taxon>
        <taxon>Calorimonas</taxon>
    </lineage>
</organism>
<feature type="transmembrane region" description="Helical" evidence="7">
    <location>
        <begin position="229"/>
        <end position="247"/>
    </location>
</feature>
<comment type="function">
    <text evidence="7">Required for formation of the rod structure of the flagellar apparatus. Together with FliI and FliH, may constitute the export apparatus of flagellin.</text>
</comment>
<keyword evidence="8" id="KW-0282">Flagellum</keyword>
<dbReference type="InterPro" id="IPR042196">
    <property type="entry name" value="FHIPEP_4"/>
</dbReference>
<accession>A0A5D8QG09</accession>
<evidence type="ECO:0000256" key="1">
    <source>
        <dbReference type="ARBA" id="ARBA00004651"/>
    </source>
</evidence>
<feature type="transmembrane region" description="Helical" evidence="7">
    <location>
        <begin position="30"/>
        <end position="49"/>
    </location>
</feature>
<dbReference type="RefSeq" id="WP_149543955.1">
    <property type="nucleotide sequence ID" value="NZ_VTPS01000001.1"/>
</dbReference>
<dbReference type="Gene3D" id="3.40.30.60">
    <property type="entry name" value="FHIPEP family, domain 1"/>
    <property type="match status" value="1"/>
</dbReference>
<dbReference type="InterPro" id="IPR042194">
    <property type="entry name" value="FHIPEP_1"/>
</dbReference>
<dbReference type="InterPro" id="IPR001712">
    <property type="entry name" value="T3SS_FHIPEP"/>
</dbReference>
<evidence type="ECO:0000256" key="5">
    <source>
        <dbReference type="ARBA" id="ARBA00022989"/>
    </source>
</evidence>
<reference evidence="8 9" key="1">
    <citation type="submission" date="2019-08" db="EMBL/GenBank/DDBJ databases">
        <title>Calorimonas adulescens gen. nov., sp. nov., an anaerobic thermophilic bacterium from Sakhalin hot spring.</title>
        <authorList>
            <person name="Khomyakova M.A."/>
            <person name="Merkel A.Y."/>
            <person name="Novikov A."/>
            <person name="Bonch-Osmolovskaya E.A."/>
            <person name="Slobodkin A.I."/>
        </authorList>
    </citation>
    <scope>NUCLEOTIDE SEQUENCE [LARGE SCALE GENOMIC DNA]</scope>
    <source>
        <strain evidence="8 9">A05MB</strain>
    </source>
</reference>
<evidence type="ECO:0000256" key="6">
    <source>
        <dbReference type="ARBA" id="ARBA00023136"/>
    </source>
</evidence>
<dbReference type="GO" id="GO:0044780">
    <property type="term" value="P:bacterial-type flagellum assembly"/>
    <property type="evidence" value="ECO:0007669"/>
    <property type="project" value="InterPro"/>
</dbReference>
<dbReference type="GO" id="GO:0009306">
    <property type="term" value="P:protein secretion"/>
    <property type="evidence" value="ECO:0007669"/>
    <property type="project" value="InterPro"/>
</dbReference>
<keyword evidence="7" id="KW-0653">Protein transport</keyword>
<dbReference type="PRINTS" id="PR00949">
    <property type="entry name" value="TYPE3IMAPROT"/>
</dbReference>
<feature type="transmembrane region" description="Helical" evidence="7">
    <location>
        <begin position="7"/>
        <end position="24"/>
    </location>
</feature>
<keyword evidence="5 7" id="KW-1133">Transmembrane helix</keyword>
<evidence type="ECO:0000256" key="2">
    <source>
        <dbReference type="ARBA" id="ARBA00008835"/>
    </source>
</evidence>
<keyword evidence="4 7" id="KW-0812">Transmembrane</keyword>
<evidence type="ECO:0000313" key="8">
    <source>
        <dbReference type="EMBL" id="TZE83337.1"/>
    </source>
</evidence>
<evidence type="ECO:0000256" key="4">
    <source>
        <dbReference type="ARBA" id="ARBA00022692"/>
    </source>
</evidence>
<evidence type="ECO:0000256" key="3">
    <source>
        <dbReference type="ARBA" id="ARBA00022475"/>
    </source>
</evidence>
<sequence length="676" mass="74468">MKIGNIVVSIFALGIVIMIIVPIPPFLLDILLVFNISLSVIILLLSIYAHNFNEFSVFPSLLLLTTLLRLGLNVSTTRLILQTGNAGNVIRAFGNFVVGGNVVTGLIMFLIIFLIQFIVITRGAERVSEVAARFTLDAMPGKQMAIDADLNTGLIDEDEAKKRRLLIQQEADFYGSMDGASKFIRGDAIVGLIIVIIDIIAGLIIGMVQKGMSIDQAFTTYTILTVGDGLVSQIPALLISTSSGILVTKSSSIHDMGEDIIKQLTQQPIVLMLGAVIIAILGLMPSLPKIPMFLISSIIGYLGYTMYTSAKEEKLEESVSVKKSEEIKKPENVLSLLQVDPIEIEFGYGIIPLADSSQGGDLLDRIVMIRRQLAVELGIIVPMIRLRDNIHLKSNEYIIKLKGIEVARGEIMFGRYLAMNPGGEIEGGGIDGIPTKEPAFGLPAIWIDENNRERAEALGYTVVDLSSVIATHLTSILRKYAYEILSRQDVQTLIDNIKESNKALVDEVIPKVISLGELQKILSNLLREGLSIRDLATILEAISDNINLTRDTDILTEYVRQSMARYITSLYTTNRKINVLAVDQDIENKILNSIQQTERGLTVSIEPEFVNNLLRAISKEIPKFNAYGGQPIILTQPIVRFEIKRLTEQAIPELVVLSYNELTSDVQLNIIGTVRV</sequence>
<gene>
    <name evidence="7 8" type="primary">flhA</name>
    <name evidence="8" type="ORF">FWJ32_00165</name>
</gene>